<protein>
    <submittedName>
        <fullName evidence="2">Related to cytochrome P450</fullName>
    </submittedName>
</protein>
<dbReference type="InterPro" id="IPR050121">
    <property type="entry name" value="Cytochrome_P450_monoxygenase"/>
</dbReference>
<name>A0A1L7WLC9_9HELO</name>
<dbReference type="Gene3D" id="1.10.630.10">
    <property type="entry name" value="Cytochrome P450"/>
    <property type="match status" value="1"/>
</dbReference>
<keyword evidence="1" id="KW-0472">Membrane</keyword>
<evidence type="ECO:0000256" key="1">
    <source>
        <dbReference type="SAM" id="Phobius"/>
    </source>
</evidence>
<dbReference type="EMBL" id="FJOG01000004">
    <property type="protein sequence ID" value="CZR53570.1"/>
    <property type="molecule type" value="Genomic_DNA"/>
</dbReference>
<dbReference type="GO" id="GO:0005506">
    <property type="term" value="F:iron ion binding"/>
    <property type="evidence" value="ECO:0007669"/>
    <property type="project" value="InterPro"/>
</dbReference>
<organism evidence="2 3">
    <name type="scientific">Phialocephala subalpina</name>
    <dbReference type="NCBI Taxonomy" id="576137"/>
    <lineage>
        <taxon>Eukaryota</taxon>
        <taxon>Fungi</taxon>
        <taxon>Dikarya</taxon>
        <taxon>Ascomycota</taxon>
        <taxon>Pezizomycotina</taxon>
        <taxon>Leotiomycetes</taxon>
        <taxon>Helotiales</taxon>
        <taxon>Mollisiaceae</taxon>
        <taxon>Phialocephala</taxon>
        <taxon>Phialocephala fortinii species complex</taxon>
    </lineage>
</organism>
<proteinExistence type="predicted"/>
<keyword evidence="1" id="KW-0812">Transmembrane</keyword>
<keyword evidence="1" id="KW-1133">Transmembrane helix</keyword>
<dbReference type="SUPFAM" id="SSF48264">
    <property type="entry name" value="Cytochrome P450"/>
    <property type="match status" value="1"/>
</dbReference>
<dbReference type="OrthoDB" id="3945418at2759"/>
<evidence type="ECO:0000313" key="2">
    <source>
        <dbReference type="EMBL" id="CZR53570.1"/>
    </source>
</evidence>
<dbReference type="PANTHER" id="PTHR24305">
    <property type="entry name" value="CYTOCHROME P450"/>
    <property type="match status" value="1"/>
</dbReference>
<dbReference type="GO" id="GO:0004497">
    <property type="term" value="F:monooxygenase activity"/>
    <property type="evidence" value="ECO:0007669"/>
    <property type="project" value="InterPro"/>
</dbReference>
<dbReference type="InterPro" id="IPR036396">
    <property type="entry name" value="Cyt_P450_sf"/>
</dbReference>
<feature type="transmembrane region" description="Helical" evidence="1">
    <location>
        <begin position="12"/>
        <end position="30"/>
    </location>
</feature>
<dbReference type="PANTHER" id="PTHR24305:SF152">
    <property type="entry name" value="P450, PUTATIVE (EUROFUNG)-RELATED"/>
    <property type="match status" value="1"/>
</dbReference>
<dbReference type="CDD" id="cd11062">
    <property type="entry name" value="CYP58-like"/>
    <property type="match status" value="1"/>
</dbReference>
<keyword evidence="3" id="KW-1185">Reference proteome</keyword>
<sequence>MSFILFDSILRVLPAIIAAWLLGLIALAIYRLHFSPLARFPGPKLAALTWWYEAYYEILRNGHYYREIDRMHDIYGPIVRVAPDELHIRDSKFFDNVYMNPKVNKHGWDKRFGAESSTFTTVESALHRHRRAALSPMFSKRAILSFESVIRRHVERLSQRIAEFSPNKKPLVVTDAFPALLGDIIMEYSFGFSYSQLESPNFSSFHEAFMAIGSSGHITAQFPWFLSLMNSIPDAIVEKMQPALASLLRMKRDQWDLVALTIKGGAEQAEKAAHRTIFHEILQSSLPAWDKTQQRLADEAQTVVGAGVETTSFALSVGVFHITNTPHIYARLHQELVTAFPDKATIPSLQELERLPYLKACIQESLRLSYGLSARNPRMHEKELRYGEWVIPQGTVVGMSIVDVHHDEEIFPDLAWAELYLVMGMLFRRYHFTLYDTDVSDVKLEHDFFIPNVKLGSLGVRVLVEQVDD</sequence>
<dbReference type="GO" id="GO:0016705">
    <property type="term" value="F:oxidoreductase activity, acting on paired donors, with incorporation or reduction of molecular oxygen"/>
    <property type="evidence" value="ECO:0007669"/>
    <property type="project" value="InterPro"/>
</dbReference>
<dbReference type="Proteomes" id="UP000184330">
    <property type="component" value="Unassembled WGS sequence"/>
</dbReference>
<accession>A0A1L7WLC9</accession>
<dbReference type="GO" id="GO:0020037">
    <property type="term" value="F:heme binding"/>
    <property type="evidence" value="ECO:0007669"/>
    <property type="project" value="InterPro"/>
</dbReference>
<evidence type="ECO:0000313" key="3">
    <source>
        <dbReference type="Proteomes" id="UP000184330"/>
    </source>
</evidence>
<dbReference type="Pfam" id="PF00067">
    <property type="entry name" value="p450"/>
    <property type="match status" value="1"/>
</dbReference>
<dbReference type="AlphaFoldDB" id="A0A1L7WLC9"/>
<gene>
    <name evidence="2" type="ORF">PAC_03449</name>
</gene>
<dbReference type="STRING" id="576137.A0A1L7WLC9"/>
<dbReference type="InterPro" id="IPR001128">
    <property type="entry name" value="Cyt_P450"/>
</dbReference>
<reference evidence="2 3" key="1">
    <citation type="submission" date="2016-03" db="EMBL/GenBank/DDBJ databases">
        <authorList>
            <person name="Ploux O."/>
        </authorList>
    </citation>
    <scope>NUCLEOTIDE SEQUENCE [LARGE SCALE GENOMIC DNA]</scope>
    <source>
        <strain evidence="2 3">UAMH 11012</strain>
    </source>
</reference>